<dbReference type="Proteomes" id="UP001155027">
    <property type="component" value="Unassembled WGS sequence"/>
</dbReference>
<dbReference type="PANTHER" id="PTHR11921:SF29">
    <property type="entry name" value="SUCCINATE DEHYDROGENASE [UBIQUINONE] IRON-SULFUR SUBUNIT, MITOCHONDRIAL"/>
    <property type="match status" value="1"/>
</dbReference>
<dbReference type="NCBIfam" id="TIGR00384">
    <property type="entry name" value="dhsB"/>
    <property type="match status" value="1"/>
</dbReference>
<keyword evidence="12" id="KW-0003">3Fe-4S</keyword>
<dbReference type="PANTHER" id="PTHR11921">
    <property type="entry name" value="SUCCINATE DEHYDROGENASE IRON-SULFUR PROTEIN"/>
    <property type="match status" value="1"/>
</dbReference>
<proteinExistence type="inferred from homology"/>
<keyword evidence="6" id="KW-0816">Tricarboxylic acid cycle</keyword>
<dbReference type="Proteomes" id="UP001155144">
    <property type="component" value="Unassembled WGS sequence"/>
</dbReference>
<organism evidence="21 23">
    <name type="scientific">Salinibacter ruber</name>
    <dbReference type="NCBI Taxonomy" id="146919"/>
    <lineage>
        <taxon>Bacteria</taxon>
        <taxon>Pseudomonadati</taxon>
        <taxon>Rhodothermota</taxon>
        <taxon>Rhodothermia</taxon>
        <taxon>Rhodothermales</taxon>
        <taxon>Salinibacteraceae</taxon>
        <taxon>Salinibacter</taxon>
    </lineage>
</organism>
<dbReference type="Pfam" id="PF13237">
    <property type="entry name" value="Fer4_10"/>
    <property type="match status" value="1"/>
</dbReference>
<dbReference type="EMBL" id="JANTZM010000008">
    <property type="protein sequence ID" value="MCS4157836.1"/>
    <property type="molecule type" value="Genomic_DNA"/>
</dbReference>
<dbReference type="PROSITE" id="PS51379">
    <property type="entry name" value="4FE4S_FER_2"/>
    <property type="match status" value="1"/>
</dbReference>
<dbReference type="Proteomes" id="UP001155034">
    <property type="component" value="Unassembled WGS sequence"/>
</dbReference>
<dbReference type="Proteomes" id="UP001155110">
    <property type="component" value="Unassembled WGS sequence"/>
</dbReference>
<dbReference type="InterPro" id="IPR050573">
    <property type="entry name" value="SDH/FRD_Iron-Sulfur"/>
</dbReference>
<keyword evidence="11" id="KW-0411">Iron-sulfur</keyword>
<evidence type="ECO:0000256" key="10">
    <source>
        <dbReference type="ARBA" id="ARBA00023004"/>
    </source>
</evidence>
<dbReference type="Proteomes" id="UP001155010">
    <property type="component" value="Unassembled WGS sequence"/>
</dbReference>
<dbReference type="EC" id="1.3.5.1" evidence="4"/>
<dbReference type="InterPro" id="IPR017900">
    <property type="entry name" value="4Fe4S_Fe_S_CS"/>
</dbReference>
<dbReference type="EMBL" id="JANUBB010000003">
    <property type="protein sequence ID" value="MCS3951040.1"/>
    <property type="molecule type" value="Genomic_DNA"/>
</dbReference>
<dbReference type="EMBL" id="JANUBL010000003">
    <property type="protein sequence ID" value="MCS4121746.1"/>
    <property type="molecule type" value="Genomic_DNA"/>
</dbReference>
<comment type="cofactor">
    <cofactor evidence="2">
        <name>[4Fe-4S] cluster</name>
        <dbReference type="ChEBI" id="CHEBI:49883"/>
    </cofactor>
</comment>
<dbReference type="Gene3D" id="1.10.1060.10">
    <property type="entry name" value="Alpha-helical ferredoxin"/>
    <property type="match status" value="1"/>
</dbReference>
<dbReference type="NCBIfam" id="NF004616">
    <property type="entry name" value="PRK05950.1"/>
    <property type="match status" value="1"/>
</dbReference>
<evidence type="ECO:0000256" key="8">
    <source>
        <dbReference type="ARBA" id="ARBA00022723"/>
    </source>
</evidence>
<evidence type="ECO:0000313" key="18">
    <source>
        <dbReference type="EMBL" id="MCS3864489.1"/>
    </source>
</evidence>
<evidence type="ECO:0000313" key="21">
    <source>
        <dbReference type="EMBL" id="MCS4121746.1"/>
    </source>
</evidence>
<name>A0A840DD53_9BACT</name>
<evidence type="ECO:0000256" key="9">
    <source>
        <dbReference type="ARBA" id="ARBA00023002"/>
    </source>
</evidence>
<dbReference type="RefSeq" id="WP_011403262.1">
    <property type="nucleotide sequence ID" value="NZ_CALTRY010000002.1"/>
</dbReference>
<evidence type="ECO:0000256" key="5">
    <source>
        <dbReference type="ARBA" id="ARBA00022485"/>
    </source>
</evidence>
<keyword evidence="5" id="KW-0004">4Fe-4S</keyword>
<evidence type="ECO:0000313" key="16">
    <source>
        <dbReference type="EMBL" id="MCS3678203.1"/>
    </source>
</evidence>
<dbReference type="InterPro" id="IPR004489">
    <property type="entry name" value="Succ_DH/fum_Rdtase_Fe-S"/>
</dbReference>
<evidence type="ECO:0000256" key="4">
    <source>
        <dbReference type="ARBA" id="ARBA00012792"/>
    </source>
</evidence>
<evidence type="ECO:0000313" key="17">
    <source>
        <dbReference type="EMBL" id="MCS3709557.1"/>
    </source>
</evidence>
<dbReference type="EMBL" id="JANUAE010000003">
    <property type="protein sequence ID" value="MCS3709557.1"/>
    <property type="molecule type" value="Genomic_DNA"/>
</dbReference>
<evidence type="ECO:0000256" key="1">
    <source>
        <dbReference type="ARBA" id="ARBA00001927"/>
    </source>
</evidence>
<dbReference type="EMBL" id="JANTYZ010000002">
    <property type="protein sequence ID" value="MCS3864489.1"/>
    <property type="molecule type" value="Genomic_DNA"/>
</dbReference>
<dbReference type="GO" id="GO:0051537">
    <property type="term" value="F:2 iron, 2 sulfur cluster binding"/>
    <property type="evidence" value="ECO:0007669"/>
    <property type="project" value="UniProtKB-KW"/>
</dbReference>
<feature type="domain" description="4Fe-4S ferredoxin-type" evidence="15">
    <location>
        <begin position="141"/>
        <end position="171"/>
    </location>
</feature>
<evidence type="ECO:0000313" key="23">
    <source>
        <dbReference type="Proteomes" id="UP001155144"/>
    </source>
</evidence>
<evidence type="ECO:0000256" key="12">
    <source>
        <dbReference type="ARBA" id="ARBA00023291"/>
    </source>
</evidence>
<dbReference type="SUPFAM" id="SSF54292">
    <property type="entry name" value="2Fe-2S ferredoxin-like"/>
    <property type="match status" value="1"/>
</dbReference>
<evidence type="ECO:0000256" key="3">
    <source>
        <dbReference type="ARBA" id="ARBA00009433"/>
    </source>
</evidence>
<evidence type="ECO:0000256" key="2">
    <source>
        <dbReference type="ARBA" id="ARBA00001966"/>
    </source>
</evidence>
<dbReference type="EMBL" id="JANUAU010000006">
    <property type="protein sequence ID" value="MCS3678203.1"/>
    <property type="molecule type" value="Genomic_DNA"/>
</dbReference>
<dbReference type="GO" id="GO:0051539">
    <property type="term" value="F:4 iron, 4 sulfur cluster binding"/>
    <property type="evidence" value="ECO:0007669"/>
    <property type="project" value="UniProtKB-KW"/>
</dbReference>
<evidence type="ECO:0000313" key="20">
    <source>
        <dbReference type="EMBL" id="MCS4035583.1"/>
    </source>
</evidence>
<dbReference type="InterPro" id="IPR012675">
    <property type="entry name" value="Beta-grasp_dom_sf"/>
</dbReference>
<dbReference type="GeneID" id="83727404"/>
<reference evidence="21" key="1">
    <citation type="submission" date="2022-08" db="EMBL/GenBank/DDBJ databases">
        <title>Genomic Encyclopedia of Type Strains, Phase V (KMG-V): Genome sequencing to study the core and pangenomes of soil and plant-associated prokaryotes.</title>
        <authorList>
            <person name="Whitman W."/>
        </authorList>
    </citation>
    <scope>NUCLEOTIDE SEQUENCE</scope>
    <source>
        <strain evidence="16">0</strain>
        <strain evidence="18">SP2016B</strain>
        <strain evidence="19">SP2017</strain>
        <strain evidence="22">SP3002</strain>
        <strain evidence="20">SP3012</strain>
        <strain evidence="21">SP3026</strain>
        <strain evidence="17">SP3049</strain>
    </source>
</reference>
<dbReference type="Proteomes" id="UP001155040">
    <property type="component" value="Unassembled WGS sequence"/>
</dbReference>
<dbReference type="GO" id="GO:0006099">
    <property type="term" value="P:tricarboxylic acid cycle"/>
    <property type="evidence" value="ECO:0007669"/>
    <property type="project" value="UniProtKB-KW"/>
</dbReference>
<keyword evidence="10" id="KW-0408">Iron</keyword>
<dbReference type="SUPFAM" id="SSF46548">
    <property type="entry name" value="alpha-helical ferredoxin"/>
    <property type="match status" value="1"/>
</dbReference>
<dbReference type="Proteomes" id="UP001155057">
    <property type="component" value="Unassembled WGS sequence"/>
</dbReference>
<evidence type="ECO:0000256" key="14">
    <source>
        <dbReference type="ARBA" id="ARBA00066269"/>
    </source>
</evidence>
<evidence type="ECO:0000256" key="7">
    <source>
        <dbReference type="ARBA" id="ARBA00022714"/>
    </source>
</evidence>
<evidence type="ECO:0000313" key="22">
    <source>
        <dbReference type="EMBL" id="MCS4157836.1"/>
    </source>
</evidence>
<comment type="cofactor">
    <cofactor evidence="13">
        <name>[2Fe-2S] cluster</name>
        <dbReference type="ChEBI" id="CHEBI:190135"/>
    </cofactor>
</comment>
<dbReference type="GO" id="GO:0008177">
    <property type="term" value="F:succinate dehydrogenase (quinone) activity"/>
    <property type="evidence" value="ECO:0007669"/>
    <property type="project" value="UniProtKB-EC"/>
</dbReference>
<accession>A0A840DD53</accession>
<comment type="cofactor">
    <cofactor evidence="1">
        <name>[3Fe-4S] cluster</name>
        <dbReference type="ChEBI" id="CHEBI:21137"/>
    </cofactor>
</comment>
<dbReference type="InterPro" id="IPR025192">
    <property type="entry name" value="Succ_DH/fum_Rdtase_N"/>
</dbReference>
<dbReference type="GO" id="GO:0051538">
    <property type="term" value="F:3 iron, 4 sulfur cluster binding"/>
    <property type="evidence" value="ECO:0007669"/>
    <property type="project" value="UniProtKB-KW"/>
</dbReference>
<dbReference type="InterPro" id="IPR017896">
    <property type="entry name" value="4Fe4S_Fe-S-bd"/>
</dbReference>
<dbReference type="AlphaFoldDB" id="A0A840DD53"/>
<dbReference type="GO" id="GO:0046872">
    <property type="term" value="F:metal ion binding"/>
    <property type="evidence" value="ECO:0007669"/>
    <property type="project" value="UniProtKB-KW"/>
</dbReference>
<evidence type="ECO:0000256" key="13">
    <source>
        <dbReference type="ARBA" id="ARBA00034078"/>
    </source>
</evidence>
<dbReference type="InterPro" id="IPR036010">
    <property type="entry name" value="2Fe-2S_ferredoxin-like_sf"/>
</dbReference>
<dbReference type="EMBL" id="JANUBF010000003">
    <property type="protein sequence ID" value="MCS4035583.1"/>
    <property type="molecule type" value="Genomic_DNA"/>
</dbReference>
<evidence type="ECO:0000256" key="6">
    <source>
        <dbReference type="ARBA" id="ARBA00022532"/>
    </source>
</evidence>
<dbReference type="GO" id="GO:0009055">
    <property type="term" value="F:electron transfer activity"/>
    <property type="evidence" value="ECO:0007669"/>
    <property type="project" value="InterPro"/>
</dbReference>
<comment type="caution">
    <text evidence="21">The sequence shown here is derived from an EMBL/GenBank/DDBJ whole genome shotgun (WGS) entry which is preliminary data.</text>
</comment>
<dbReference type="InterPro" id="IPR009051">
    <property type="entry name" value="Helical_ferredxn"/>
</dbReference>
<keyword evidence="8" id="KW-0479">Metal-binding</keyword>
<dbReference type="Gene3D" id="3.10.20.30">
    <property type="match status" value="1"/>
</dbReference>
<dbReference type="OMA" id="DGQYFGP"/>
<dbReference type="GO" id="GO:0022904">
    <property type="term" value="P:respiratory electron transport chain"/>
    <property type="evidence" value="ECO:0007669"/>
    <property type="project" value="TreeGrafter"/>
</dbReference>
<evidence type="ECO:0000256" key="11">
    <source>
        <dbReference type="ARBA" id="ARBA00023014"/>
    </source>
</evidence>
<comment type="similarity">
    <text evidence="3">Belongs to the succinate dehydrogenase/fumarate reductase iron-sulfur protein family.</text>
</comment>
<gene>
    <name evidence="21" type="ORF">GGP45_002099</name>
    <name evidence="17" type="ORF">GGP61_001160</name>
    <name evidence="16" type="ORF">GGP71_002133</name>
    <name evidence="18" type="ORF">GGP82_001035</name>
    <name evidence="19" type="ORF">GGP83_000981</name>
    <name evidence="22" type="ORF">GGP99_001803</name>
    <name evidence="20" type="ORF">GGQ01_000631</name>
</gene>
<keyword evidence="7" id="KW-0001">2Fe-2S</keyword>
<dbReference type="Pfam" id="PF13085">
    <property type="entry name" value="Fer2_3"/>
    <property type="match status" value="1"/>
</dbReference>
<comment type="subunit">
    <text evidence="14">Part of an enzyme complex containing three subunits: a flavoprotein (frdA), an iron-sulfur protein (frdB), and diheme cytochrome b (frdC).</text>
</comment>
<dbReference type="PROSITE" id="PS00198">
    <property type="entry name" value="4FE4S_FER_1"/>
    <property type="match status" value="1"/>
</dbReference>
<evidence type="ECO:0000259" key="15">
    <source>
        <dbReference type="PROSITE" id="PS51379"/>
    </source>
</evidence>
<protein>
    <recommendedName>
        <fullName evidence="4">succinate dehydrogenase</fullName>
        <ecNumber evidence="4">1.3.5.1</ecNumber>
    </recommendedName>
</protein>
<keyword evidence="9 21" id="KW-0560">Oxidoreductase</keyword>
<evidence type="ECO:0000313" key="19">
    <source>
        <dbReference type="EMBL" id="MCS3951040.1"/>
    </source>
</evidence>
<sequence>MAEMQLNLEIKRYNPEEDDEPHWESYEVPADPLDSALSLLLHVKWHIDGTLSLRKSCAHGICGSDAMQINGENKLACSVLVQDLVDEDGDTITYAPLPSAPVVKDLIIDQSRFFEKYREVKPWLITDGPAPEREREQSPEEHAMIEDATKCIMCGACTHACPSTWADPDYLGPAAMLKAYRYTFDSRDDGAEERLDVVDSPDGLWKCYTIFNCNEACPKDIDITRWLSALKRRAATSQASTTA</sequence>
<dbReference type="FunFam" id="1.10.1060.10:FF:000003">
    <property type="entry name" value="Succinate dehydrogenase iron-sulfur subunit"/>
    <property type="match status" value="1"/>
</dbReference>